<feature type="active site" evidence="7 8">
    <location>
        <position position="151"/>
    </location>
</feature>
<evidence type="ECO:0000313" key="10">
    <source>
        <dbReference type="EMBL" id="ADL53709.1"/>
    </source>
</evidence>
<evidence type="ECO:0000256" key="3">
    <source>
        <dbReference type="ARBA" id="ARBA00022605"/>
    </source>
</evidence>
<keyword evidence="2 7" id="KW-0055">Arginine biosynthesis</keyword>
<comment type="subcellular location">
    <subcellularLocation>
        <location evidence="7">Cytoplasm</location>
    </subcellularLocation>
</comment>
<dbReference type="CDD" id="cd17895">
    <property type="entry name" value="AGPR_1_N"/>
    <property type="match status" value="1"/>
</dbReference>
<sequence length="345" mass="38244">MINAGIIGATGYAGEQLVWILNNHKDVNIVYLTAHNYAGMSFDDVYSNFRGFINQKCIDLKEATERLDEVDVLFVALHQGGAFEIAKEAMKKGIKIIDLGPDFRIKDVNCYEEWYKIDHNAAELLDEAVYGLVELNREDIKGKALIANPGCYPTATALGLAPLVKNGLVELKSIIVDAKSGISGAGRGANIQNLYCESSESFKAYGVTTHRHTPEIEQQLSALAGDEVIISFTPHLVPMARGILSTCYAQLKKDMTTEEILDFYKEFYKDEKFVRVIDGFPETKWVKGSNLCDIGVRVDKRTNRVIVMSAIDNLIKGAAGQAVQNMNLIFGLEETEGLNFMPMFP</sequence>
<evidence type="ECO:0000259" key="9">
    <source>
        <dbReference type="SMART" id="SM00859"/>
    </source>
</evidence>
<dbReference type="Pfam" id="PF22698">
    <property type="entry name" value="Semialdhyde_dhC_1"/>
    <property type="match status" value="1"/>
</dbReference>
<dbReference type="Proteomes" id="UP000002730">
    <property type="component" value="Chromosome"/>
</dbReference>
<comment type="function">
    <text evidence="7">Catalyzes the NADPH-dependent reduction of N-acetyl-5-glutamyl phosphate to yield N-acetyl-L-glutamate 5-semialdehyde.</text>
</comment>
<accession>D9SLS2</accession>
<organism evidence="10 11">
    <name type="scientific">Clostridium cellulovorans (strain ATCC 35296 / DSM 3052 / OCM 3 / 743B)</name>
    <dbReference type="NCBI Taxonomy" id="573061"/>
    <lineage>
        <taxon>Bacteria</taxon>
        <taxon>Bacillati</taxon>
        <taxon>Bacillota</taxon>
        <taxon>Clostridia</taxon>
        <taxon>Eubacteriales</taxon>
        <taxon>Clostridiaceae</taxon>
        <taxon>Clostridium</taxon>
    </lineage>
</organism>
<dbReference type="Gene3D" id="3.40.50.720">
    <property type="entry name" value="NAD(P)-binding Rossmann-like Domain"/>
    <property type="match status" value="1"/>
</dbReference>
<keyword evidence="11" id="KW-1185">Reference proteome</keyword>
<evidence type="ECO:0000256" key="5">
    <source>
        <dbReference type="ARBA" id="ARBA00023002"/>
    </source>
</evidence>
<comment type="catalytic activity">
    <reaction evidence="6 7">
        <text>N-acetyl-L-glutamate 5-semialdehyde + phosphate + NADP(+) = N-acetyl-L-glutamyl 5-phosphate + NADPH + H(+)</text>
        <dbReference type="Rhea" id="RHEA:21588"/>
        <dbReference type="ChEBI" id="CHEBI:15378"/>
        <dbReference type="ChEBI" id="CHEBI:29123"/>
        <dbReference type="ChEBI" id="CHEBI:43474"/>
        <dbReference type="ChEBI" id="CHEBI:57783"/>
        <dbReference type="ChEBI" id="CHEBI:57936"/>
        <dbReference type="ChEBI" id="CHEBI:58349"/>
        <dbReference type="EC" id="1.2.1.38"/>
    </reaction>
</comment>
<dbReference type="InterPro" id="IPR058924">
    <property type="entry name" value="AGPR_dimerisation_dom"/>
</dbReference>
<dbReference type="PANTHER" id="PTHR32338:SF10">
    <property type="entry name" value="N-ACETYL-GAMMA-GLUTAMYL-PHOSPHATE REDUCTASE, CHLOROPLASTIC-RELATED"/>
    <property type="match status" value="1"/>
</dbReference>
<dbReference type="InterPro" id="IPR000534">
    <property type="entry name" value="Semialdehyde_DH_NAD-bd"/>
</dbReference>
<dbReference type="SMART" id="SM00859">
    <property type="entry name" value="Semialdhyde_dh"/>
    <property type="match status" value="1"/>
</dbReference>
<gene>
    <name evidence="7" type="primary">argC</name>
    <name evidence="10" type="ordered locus">Clocel_4046</name>
</gene>
<evidence type="ECO:0000256" key="7">
    <source>
        <dbReference type="HAMAP-Rule" id="MF_00150"/>
    </source>
</evidence>
<dbReference type="GO" id="GO:0006526">
    <property type="term" value="P:L-arginine biosynthetic process"/>
    <property type="evidence" value="ECO:0007669"/>
    <property type="project" value="UniProtKB-UniRule"/>
</dbReference>
<dbReference type="PROSITE" id="PS01224">
    <property type="entry name" value="ARGC"/>
    <property type="match status" value="1"/>
</dbReference>
<keyword evidence="4 7" id="KW-0521">NADP</keyword>
<dbReference type="GO" id="GO:0005737">
    <property type="term" value="C:cytoplasm"/>
    <property type="evidence" value="ECO:0007669"/>
    <property type="project" value="UniProtKB-SubCell"/>
</dbReference>
<comment type="similarity">
    <text evidence="7">Belongs to the NAGSA dehydrogenase family. Type 1 subfamily.</text>
</comment>
<reference evidence="10 11" key="1">
    <citation type="submission" date="2010-08" db="EMBL/GenBank/DDBJ databases">
        <title>Complete sequence of Clostridium cellulovorans 743B.</title>
        <authorList>
            <consortium name="US DOE Joint Genome Institute"/>
            <person name="Lucas S."/>
            <person name="Copeland A."/>
            <person name="Lapidus A."/>
            <person name="Cheng J.-F."/>
            <person name="Bruce D."/>
            <person name="Goodwin L."/>
            <person name="Pitluck S."/>
            <person name="Chertkov O."/>
            <person name="Detter J.C."/>
            <person name="Han C."/>
            <person name="Tapia R."/>
            <person name="Land M."/>
            <person name="Hauser L."/>
            <person name="Chang Y.-J."/>
            <person name="Jeffries C."/>
            <person name="Kyrpides N."/>
            <person name="Ivanova N."/>
            <person name="Mikhailova N."/>
            <person name="Hemme C.L."/>
            <person name="Woyke T."/>
        </authorList>
    </citation>
    <scope>NUCLEOTIDE SEQUENCE [LARGE SCALE GENOMIC DNA]</scope>
    <source>
        <strain evidence="11">ATCC 35296 / DSM 3052 / OCM 3 / 743B</strain>
    </source>
</reference>
<dbReference type="Pfam" id="PF01118">
    <property type="entry name" value="Semialdhyde_dh"/>
    <property type="match status" value="1"/>
</dbReference>
<dbReference type="EMBL" id="CP002160">
    <property type="protein sequence ID" value="ADL53709.1"/>
    <property type="molecule type" value="Genomic_DNA"/>
</dbReference>
<dbReference type="UniPathway" id="UPA00068">
    <property type="reaction ID" value="UER00108"/>
</dbReference>
<dbReference type="OrthoDB" id="9801289at2"/>
<dbReference type="AlphaFoldDB" id="D9SLS2"/>
<dbReference type="EC" id="1.2.1.38" evidence="7"/>
<dbReference type="HOGENOM" id="CLU_006384_0_1_9"/>
<dbReference type="Gene3D" id="3.30.360.10">
    <property type="entry name" value="Dihydrodipicolinate Reductase, domain 2"/>
    <property type="match status" value="1"/>
</dbReference>
<dbReference type="InterPro" id="IPR023013">
    <property type="entry name" value="AGPR_AS"/>
</dbReference>
<dbReference type="CDD" id="cd23934">
    <property type="entry name" value="AGPR_1_C"/>
    <property type="match status" value="1"/>
</dbReference>
<dbReference type="RefSeq" id="WP_010074058.1">
    <property type="nucleotide sequence ID" value="NC_014393.1"/>
</dbReference>
<dbReference type="NCBIfam" id="TIGR01850">
    <property type="entry name" value="argC"/>
    <property type="match status" value="1"/>
</dbReference>
<dbReference type="GO" id="GO:0070401">
    <property type="term" value="F:NADP+ binding"/>
    <property type="evidence" value="ECO:0007669"/>
    <property type="project" value="InterPro"/>
</dbReference>
<dbReference type="HAMAP" id="MF_00150">
    <property type="entry name" value="ArgC_type1"/>
    <property type="match status" value="1"/>
</dbReference>
<evidence type="ECO:0000256" key="8">
    <source>
        <dbReference type="PROSITE-ProRule" id="PRU10010"/>
    </source>
</evidence>
<dbReference type="STRING" id="573061.Clocel_4046"/>
<name>D9SLS2_CLOC7</name>
<feature type="domain" description="Semialdehyde dehydrogenase NAD-binding" evidence="9">
    <location>
        <begin position="3"/>
        <end position="143"/>
    </location>
</feature>
<evidence type="ECO:0000256" key="2">
    <source>
        <dbReference type="ARBA" id="ARBA00022571"/>
    </source>
</evidence>
<keyword evidence="3 7" id="KW-0028">Amino-acid biosynthesis</keyword>
<dbReference type="KEGG" id="ccb:Clocel_4046"/>
<protein>
    <recommendedName>
        <fullName evidence="7">N-acetyl-gamma-glutamyl-phosphate reductase</fullName>
        <shortName evidence="7">AGPR</shortName>
        <ecNumber evidence="7">1.2.1.38</ecNumber>
    </recommendedName>
    <alternativeName>
        <fullName evidence="7">N-acetyl-glutamate semialdehyde dehydrogenase</fullName>
        <shortName evidence="7">NAGSA dehydrogenase</shortName>
    </alternativeName>
</protein>
<keyword evidence="7" id="KW-0963">Cytoplasm</keyword>
<dbReference type="GO" id="GO:0003942">
    <property type="term" value="F:N-acetyl-gamma-glutamyl-phosphate reductase activity"/>
    <property type="evidence" value="ECO:0007669"/>
    <property type="project" value="UniProtKB-UniRule"/>
</dbReference>
<dbReference type="InterPro" id="IPR050085">
    <property type="entry name" value="AGPR"/>
</dbReference>
<dbReference type="PANTHER" id="PTHR32338">
    <property type="entry name" value="N-ACETYL-GAMMA-GLUTAMYL-PHOSPHATE REDUCTASE, CHLOROPLASTIC-RELATED-RELATED"/>
    <property type="match status" value="1"/>
</dbReference>
<comment type="pathway">
    <text evidence="1 7">Amino-acid biosynthesis; L-arginine biosynthesis; N(2)-acetyl-L-ornithine from L-glutamate: step 3/4.</text>
</comment>
<dbReference type="GO" id="GO:0051287">
    <property type="term" value="F:NAD binding"/>
    <property type="evidence" value="ECO:0007669"/>
    <property type="project" value="InterPro"/>
</dbReference>
<dbReference type="SUPFAM" id="SSF51735">
    <property type="entry name" value="NAD(P)-binding Rossmann-fold domains"/>
    <property type="match status" value="1"/>
</dbReference>
<evidence type="ECO:0000256" key="4">
    <source>
        <dbReference type="ARBA" id="ARBA00022857"/>
    </source>
</evidence>
<dbReference type="eggNOG" id="COG0002">
    <property type="taxonomic scope" value="Bacteria"/>
</dbReference>
<keyword evidence="5 7" id="KW-0560">Oxidoreductase</keyword>
<evidence type="ECO:0000313" key="11">
    <source>
        <dbReference type="Proteomes" id="UP000002730"/>
    </source>
</evidence>
<dbReference type="InterPro" id="IPR036291">
    <property type="entry name" value="NAD(P)-bd_dom_sf"/>
</dbReference>
<dbReference type="InterPro" id="IPR000706">
    <property type="entry name" value="AGPR_type-1"/>
</dbReference>
<proteinExistence type="inferred from homology"/>
<evidence type="ECO:0000256" key="1">
    <source>
        <dbReference type="ARBA" id="ARBA00004862"/>
    </source>
</evidence>
<evidence type="ECO:0000256" key="6">
    <source>
        <dbReference type="ARBA" id="ARBA00050557"/>
    </source>
</evidence>
<dbReference type="FunFam" id="3.30.360.10:FF:000014">
    <property type="entry name" value="N-acetyl-gamma-glutamyl-phosphate reductase"/>
    <property type="match status" value="1"/>
</dbReference>
<dbReference type="SUPFAM" id="SSF55347">
    <property type="entry name" value="Glyceraldehyde-3-phosphate dehydrogenase-like, C-terminal domain"/>
    <property type="match status" value="1"/>
</dbReference>